<dbReference type="InterPro" id="IPR001304">
    <property type="entry name" value="C-type_lectin-like"/>
</dbReference>
<feature type="chain" id="PRO_5042032218" evidence="2">
    <location>
        <begin position="25"/>
        <end position="330"/>
    </location>
</feature>
<sequence>MSPIRDILFFFGLTLSLIESCSNGGYPVPNDNVCVYLNADQQYYIDTIRHCATLGSDGIPAKIKNIYENAYIYALLPTILGANDGAYIGLERKANNLWYYADGSPVTYMNWATGEPKNSSSLCAIMDPQTGKWISADCSVARPYVCSLIEVNTSTSVQPTKVNPTSGPIGPGGCPNGWTYFAANDDCYYVQNFTYTDGVHWQLYGAGTAEGKCEAMGANLVSIHSKGEDGFVYDLITSNVSRMKNVTTDDSPCGHQYAWIGYHGNGKGQGNWTDGSPVDYLGDNAKFFRNIKQYWMLANDDSCGMHAWYGSTDIATPARFVCKKPSSRIR</sequence>
<organism evidence="4 5">
    <name type="scientific">Mesorhabditis belari</name>
    <dbReference type="NCBI Taxonomy" id="2138241"/>
    <lineage>
        <taxon>Eukaryota</taxon>
        <taxon>Metazoa</taxon>
        <taxon>Ecdysozoa</taxon>
        <taxon>Nematoda</taxon>
        <taxon>Chromadorea</taxon>
        <taxon>Rhabditida</taxon>
        <taxon>Rhabditina</taxon>
        <taxon>Rhabditomorpha</taxon>
        <taxon>Rhabditoidea</taxon>
        <taxon>Rhabditidae</taxon>
        <taxon>Mesorhabditinae</taxon>
        <taxon>Mesorhabditis</taxon>
    </lineage>
</organism>
<evidence type="ECO:0000259" key="3">
    <source>
        <dbReference type="PROSITE" id="PS50041"/>
    </source>
</evidence>
<name>A0AAF3EUV4_9BILA</name>
<keyword evidence="1" id="KW-1015">Disulfide bond</keyword>
<dbReference type="Pfam" id="PF00059">
    <property type="entry name" value="Lectin_C"/>
    <property type="match status" value="2"/>
</dbReference>
<feature type="signal peptide" evidence="2">
    <location>
        <begin position="1"/>
        <end position="24"/>
    </location>
</feature>
<dbReference type="PROSITE" id="PS50041">
    <property type="entry name" value="C_TYPE_LECTIN_2"/>
    <property type="match status" value="2"/>
</dbReference>
<feature type="domain" description="C-type lectin" evidence="3">
    <location>
        <begin position="30"/>
        <end position="147"/>
    </location>
</feature>
<dbReference type="AlphaFoldDB" id="A0AAF3EUV4"/>
<dbReference type="InterPro" id="IPR018378">
    <property type="entry name" value="C-type_lectin_CS"/>
</dbReference>
<dbReference type="Gene3D" id="3.10.100.10">
    <property type="entry name" value="Mannose-Binding Protein A, subunit A"/>
    <property type="match status" value="2"/>
</dbReference>
<proteinExistence type="predicted"/>
<dbReference type="PANTHER" id="PTHR22803">
    <property type="entry name" value="MANNOSE, PHOSPHOLIPASE, LECTIN RECEPTOR RELATED"/>
    <property type="match status" value="1"/>
</dbReference>
<dbReference type="SMART" id="SM00034">
    <property type="entry name" value="CLECT"/>
    <property type="match status" value="2"/>
</dbReference>
<dbReference type="PROSITE" id="PS00615">
    <property type="entry name" value="C_TYPE_LECTIN_1"/>
    <property type="match status" value="1"/>
</dbReference>
<dbReference type="InterPro" id="IPR016187">
    <property type="entry name" value="CTDL_fold"/>
</dbReference>
<dbReference type="WBParaSite" id="MBELARI_LOCUS1757">
    <property type="protein sequence ID" value="MBELARI_LOCUS1757"/>
    <property type="gene ID" value="MBELARI_LOCUS1757"/>
</dbReference>
<protein>
    <submittedName>
        <fullName evidence="5">C-type lectin domain-containing protein</fullName>
    </submittedName>
</protein>
<feature type="domain" description="C-type lectin" evidence="3">
    <location>
        <begin position="183"/>
        <end position="323"/>
    </location>
</feature>
<evidence type="ECO:0000256" key="1">
    <source>
        <dbReference type="ARBA" id="ARBA00023157"/>
    </source>
</evidence>
<keyword evidence="4" id="KW-1185">Reference proteome</keyword>
<accession>A0AAF3EUV4</accession>
<reference evidence="5" key="1">
    <citation type="submission" date="2024-02" db="UniProtKB">
        <authorList>
            <consortium name="WormBaseParasite"/>
        </authorList>
    </citation>
    <scope>IDENTIFICATION</scope>
</reference>
<dbReference type="CDD" id="cd00037">
    <property type="entry name" value="CLECT"/>
    <property type="match status" value="1"/>
</dbReference>
<dbReference type="Proteomes" id="UP000887575">
    <property type="component" value="Unassembled WGS sequence"/>
</dbReference>
<dbReference type="InterPro" id="IPR050111">
    <property type="entry name" value="C-type_lectin/snaclec_domain"/>
</dbReference>
<dbReference type="InterPro" id="IPR016186">
    <property type="entry name" value="C-type_lectin-like/link_sf"/>
</dbReference>
<evidence type="ECO:0000256" key="2">
    <source>
        <dbReference type="SAM" id="SignalP"/>
    </source>
</evidence>
<evidence type="ECO:0000313" key="4">
    <source>
        <dbReference type="Proteomes" id="UP000887575"/>
    </source>
</evidence>
<dbReference type="SUPFAM" id="SSF56436">
    <property type="entry name" value="C-type lectin-like"/>
    <property type="match status" value="2"/>
</dbReference>
<evidence type="ECO:0000313" key="5">
    <source>
        <dbReference type="WBParaSite" id="MBELARI_LOCUS1757"/>
    </source>
</evidence>
<keyword evidence="2" id="KW-0732">Signal</keyword>